<evidence type="ECO:0000256" key="3">
    <source>
        <dbReference type="ARBA" id="ARBA00010617"/>
    </source>
</evidence>
<evidence type="ECO:0000256" key="4">
    <source>
        <dbReference type="ARBA" id="ARBA00022723"/>
    </source>
</evidence>
<dbReference type="PANTHER" id="PTHR24305">
    <property type="entry name" value="CYTOCHROME P450"/>
    <property type="match status" value="1"/>
</dbReference>
<protein>
    <recommendedName>
        <fullName evidence="12">Cytochrome P450</fullName>
    </recommendedName>
</protein>
<dbReference type="HOGENOM" id="CLU_001570_14_10_1"/>
<evidence type="ECO:0000313" key="10">
    <source>
        <dbReference type="EMBL" id="KIO14632.1"/>
    </source>
</evidence>
<proteinExistence type="inferred from homology"/>
<dbReference type="OrthoDB" id="6692864at2759"/>
<dbReference type="InterPro" id="IPR001128">
    <property type="entry name" value="Cyt_P450"/>
</dbReference>
<reference evidence="10 11" key="1">
    <citation type="submission" date="2014-04" db="EMBL/GenBank/DDBJ databases">
        <authorList>
            <consortium name="DOE Joint Genome Institute"/>
            <person name="Kuo A."/>
            <person name="Kohler A."/>
            <person name="Costa M.D."/>
            <person name="Nagy L.G."/>
            <person name="Floudas D."/>
            <person name="Copeland A."/>
            <person name="Barry K.W."/>
            <person name="Cichocki N."/>
            <person name="Veneault-Fourrey C."/>
            <person name="LaButti K."/>
            <person name="Lindquist E.A."/>
            <person name="Lipzen A."/>
            <person name="Lundell T."/>
            <person name="Morin E."/>
            <person name="Murat C."/>
            <person name="Sun H."/>
            <person name="Tunlid A."/>
            <person name="Henrissat B."/>
            <person name="Grigoriev I.V."/>
            <person name="Hibbett D.S."/>
            <person name="Martin F."/>
            <person name="Nordberg H.P."/>
            <person name="Cantor M.N."/>
            <person name="Hua S.X."/>
        </authorList>
    </citation>
    <scope>NUCLEOTIDE SEQUENCE [LARGE SCALE GENOMIC DNA]</scope>
    <source>
        <strain evidence="10 11">Marx 270</strain>
    </source>
</reference>
<sequence>MATSLPDGILAILAAALACHLIFNRYEPVDPLSHLALLGVPPLALTSLLRTAFPSTFHTILVAFTLYYSFLVLSVVAYRLSPLHPLSGYPGPIPCRISKFWMAWISSDGKQHEYYTRLHQKYGDVVRIGPNELSIRDVDAIDPLMGVNGLPKGPHWDGRMAEQTSVRALISIRDTHEHMRRRKPWNRAFRVATMKGYAEILANRVHDFVSQLERQSGPGHINLSEWISRFTFDFMSDMAFGGGSEMLRDGDKDNTWHLLESGLPLALVLSHVPWLGKYYTSLPSIGEDLKKFRSYCQARALRRHAQGSQTKDLFHYLIDEEGIERDPPTFAEVASDGVLAIVAGSDTTATTLSCLFHSLMANRTAYRRLRDEVDRFYPPGEDASAATHHGKMKYLTAVINEALRLYPPVLSGSQRAVPKGSGGKQVGPYFLPEGTSAFVHFYSIHRDPRYFSPSPDAFWPERWLSEEDRQALGYSYPKPSPSSDKSTKVPSFIHNPSAFIPFSYGPMNCVGKKLALQEIRTLVCCVMQGFDFRFADGYDVTRWERELNDFFVSMRGELPVVITPRGQGDGVGSGDNEKRGHVFPSAIGGAIVER</sequence>
<feature type="binding site" description="axial binding residue" evidence="8">
    <location>
        <position position="509"/>
    </location>
    <ligand>
        <name>heme</name>
        <dbReference type="ChEBI" id="CHEBI:30413"/>
    </ligand>
    <ligandPart>
        <name>Fe</name>
        <dbReference type="ChEBI" id="CHEBI:18248"/>
    </ligandPart>
</feature>
<dbReference type="CDD" id="cd11061">
    <property type="entry name" value="CYP67-like"/>
    <property type="match status" value="1"/>
</dbReference>
<evidence type="ECO:0000256" key="7">
    <source>
        <dbReference type="ARBA" id="ARBA00023033"/>
    </source>
</evidence>
<dbReference type="EMBL" id="KN831944">
    <property type="protein sequence ID" value="KIO14632.1"/>
    <property type="molecule type" value="Genomic_DNA"/>
</dbReference>
<evidence type="ECO:0000256" key="6">
    <source>
        <dbReference type="ARBA" id="ARBA00023004"/>
    </source>
</evidence>
<keyword evidence="5" id="KW-0560">Oxidoreductase</keyword>
<feature type="transmembrane region" description="Helical" evidence="9">
    <location>
        <begin position="60"/>
        <end position="80"/>
    </location>
</feature>
<keyword evidence="9" id="KW-0812">Transmembrane</keyword>
<dbReference type="InterPro" id="IPR050121">
    <property type="entry name" value="Cytochrome_P450_monoxygenase"/>
</dbReference>
<evidence type="ECO:0000256" key="8">
    <source>
        <dbReference type="PIRSR" id="PIRSR602403-1"/>
    </source>
</evidence>
<organism evidence="10 11">
    <name type="scientific">Pisolithus tinctorius Marx 270</name>
    <dbReference type="NCBI Taxonomy" id="870435"/>
    <lineage>
        <taxon>Eukaryota</taxon>
        <taxon>Fungi</taxon>
        <taxon>Dikarya</taxon>
        <taxon>Basidiomycota</taxon>
        <taxon>Agaricomycotina</taxon>
        <taxon>Agaricomycetes</taxon>
        <taxon>Agaricomycetidae</taxon>
        <taxon>Boletales</taxon>
        <taxon>Sclerodermatineae</taxon>
        <taxon>Pisolithaceae</taxon>
        <taxon>Pisolithus</taxon>
    </lineage>
</organism>
<keyword evidence="11" id="KW-1185">Reference proteome</keyword>
<name>A0A0C3KYM5_PISTI</name>
<keyword evidence="4 8" id="KW-0479">Metal-binding</keyword>
<evidence type="ECO:0000313" key="11">
    <source>
        <dbReference type="Proteomes" id="UP000054217"/>
    </source>
</evidence>
<dbReference type="Pfam" id="PF00067">
    <property type="entry name" value="p450"/>
    <property type="match status" value="1"/>
</dbReference>
<keyword evidence="8" id="KW-0349">Heme</keyword>
<evidence type="ECO:0000256" key="9">
    <source>
        <dbReference type="SAM" id="Phobius"/>
    </source>
</evidence>
<keyword evidence="7" id="KW-0503">Monooxygenase</keyword>
<dbReference type="GO" id="GO:0016705">
    <property type="term" value="F:oxidoreductase activity, acting on paired donors, with incorporation or reduction of molecular oxygen"/>
    <property type="evidence" value="ECO:0007669"/>
    <property type="project" value="InterPro"/>
</dbReference>
<dbReference type="Gene3D" id="1.10.630.10">
    <property type="entry name" value="Cytochrome P450"/>
    <property type="match status" value="1"/>
</dbReference>
<dbReference type="PRINTS" id="PR00385">
    <property type="entry name" value="P450"/>
</dbReference>
<dbReference type="Proteomes" id="UP000054217">
    <property type="component" value="Unassembled WGS sequence"/>
</dbReference>
<dbReference type="AlphaFoldDB" id="A0A0C3KYM5"/>
<dbReference type="InParanoid" id="A0A0C3KYM5"/>
<gene>
    <name evidence="10" type="ORF">M404DRAFT_991388</name>
</gene>
<dbReference type="PANTHER" id="PTHR24305:SF187">
    <property type="entry name" value="P450, PUTATIVE (EUROFUNG)-RELATED"/>
    <property type="match status" value="1"/>
</dbReference>
<evidence type="ECO:0000256" key="2">
    <source>
        <dbReference type="ARBA" id="ARBA00005179"/>
    </source>
</evidence>
<dbReference type="PRINTS" id="PR00465">
    <property type="entry name" value="EP450IV"/>
</dbReference>
<dbReference type="GO" id="GO:0004497">
    <property type="term" value="F:monooxygenase activity"/>
    <property type="evidence" value="ECO:0007669"/>
    <property type="project" value="UniProtKB-KW"/>
</dbReference>
<comment type="cofactor">
    <cofactor evidence="1 8">
        <name>heme</name>
        <dbReference type="ChEBI" id="CHEBI:30413"/>
    </cofactor>
</comment>
<reference evidence="11" key="2">
    <citation type="submission" date="2015-01" db="EMBL/GenBank/DDBJ databases">
        <title>Evolutionary Origins and Diversification of the Mycorrhizal Mutualists.</title>
        <authorList>
            <consortium name="DOE Joint Genome Institute"/>
            <consortium name="Mycorrhizal Genomics Consortium"/>
            <person name="Kohler A."/>
            <person name="Kuo A."/>
            <person name="Nagy L.G."/>
            <person name="Floudas D."/>
            <person name="Copeland A."/>
            <person name="Barry K.W."/>
            <person name="Cichocki N."/>
            <person name="Veneault-Fourrey C."/>
            <person name="LaButti K."/>
            <person name="Lindquist E.A."/>
            <person name="Lipzen A."/>
            <person name="Lundell T."/>
            <person name="Morin E."/>
            <person name="Murat C."/>
            <person name="Riley R."/>
            <person name="Ohm R."/>
            <person name="Sun H."/>
            <person name="Tunlid A."/>
            <person name="Henrissat B."/>
            <person name="Grigoriev I.V."/>
            <person name="Hibbett D.S."/>
            <person name="Martin F."/>
        </authorList>
    </citation>
    <scope>NUCLEOTIDE SEQUENCE [LARGE SCALE GENOMIC DNA]</scope>
    <source>
        <strain evidence="11">Marx 270</strain>
    </source>
</reference>
<dbReference type="InterPro" id="IPR002403">
    <property type="entry name" value="Cyt_P450_E_grp-IV"/>
</dbReference>
<keyword evidence="6 8" id="KW-0408">Iron</keyword>
<keyword evidence="9" id="KW-1133">Transmembrane helix</keyword>
<dbReference type="GO" id="GO:0020037">
    <property type="term" value="F:heme binding"/>
    <property type="evidence" value="ECO:0007669"/>
    <property type="project" value="InterPro"/>
</dbReference>
<evidence type="ECO:0000256" key="1">
    <source>
        <dbReference type="ARBA" id="ARBA00001971"/>
    </source>
</evidence>
<keyword evidence="9" id="KW-0472">Membrane</keyword>
<dbReference type="GO" id="GO:0005506">
    <property type="term" value="F:iron ion binding"/>
    <property type="evidence" value="ECO:0007669"/>
    <property type="project" value="InterPro"/>
</dbReference>
<feature type="transmembrane region" description="Helical" evidence="9">
    <location>
        <begin position="34"/>
        <end position="53"/>
    </location>
</feature>
<comment type="pathway">
    <text evidence="2">Secondary metabolite biosynthesis.</text>
</comment>
<evidence type="ECO:0008006" key="12">
    <source>
        <dbReference type="Google" id="ProtNLM"/>
    </source>
</evidence>
<accession>A0A0C3KYM5</accession>
<dbReference type="InterPro" id="IPR036396">
    <property type="entry name" value="Cyt_P450_sf"/>
</dbReference>
<evidence type="ECO:0000256" key="5">
    <source>
        <dbReference type="ARBA" id="ARBA00023002"/>
    </source>
</evidence>
<comment type="similarity">
    <text evidence="3">Belongs to the cytochrome P450 family.</text>
</comment>
<dbReference type="STRING" id="870435.A0A0C3KYM5"/>
<dbReference type="SUPFAM" id="SSF48264">
    <property type="entry name" value="Cytochrome P450"/>
    <property type="match status" value="1"/>
</dbReference>